<dbReference type="GO" id="GO:0003777">
    <property type="term" value="F:microtubule motor activity"/>
    <property type="evidence" value="ECO:0007669"/>
    <property type="project" value="InterPro"/>
</dbReference>
<evidence type="ECO:0000313" key="7">
    <source>
        <dbReference type="RefSeq" id="XP_013398549.1"/>
    </source>
</evidence>
<keyword evidence="4" id="KW-0175">Coiled coil</keyword>
<evidence type="ECO:0000313" key="6">
    <source>
        <dbReference type="Proteomes" id="UP000085678"/>
    </source>
</evidence>
<dbReference type="AlphaFoldDB" id="A0A1S3ILZ5"/>
<reference evidence="7" key="1">
    <citation type="submission" date="2025-08" db="UniProtKB">
        <authorList>
            <consortium name="RefSeq"/>
        </authorList>
    </citation>
    <scope>IDENTIFICATION</scope>
    <source>
        <tissue evidence="7">Gonads</tissue>
    </source>
</reference>
<keyword evidence="3" id="KW-0505">Motor protein</keyword>
<dbReference type="Proteomes" id="UP000085678">
    <property type="component" value="Unplaced"/>
</dbReference>
<dbReference type="GO" id="GO:0005524">
    <property type="term" value="F:ATP binding"/>
    <property type="evidence" value="ECO:0007669"/>
    <property type="project" value="UniProtKB-UniRule"/>
</dbReference>
<evidence type="ECO:0000256" key="2">
    <source>
        <dbReference type="ARBA" id="ARBA00022840"/>
    </source>
</evidence>
<feature type="coiled-coil region" evidence="4">
    <location>
        <begin position="843"/>
        <end position="870"/>
    </location>
</feature>
<dbReference type="GeneID" id="106165026"/>
<dbReference type="GO" id="GO:0007018">
    <property type="term" value="P:microtubule-based movement"/>
    <property type="evidence" value="ECO:0007669"/>
    <property type="project" value="InterPro"/>
</dbReference>
<dbReference type="GO" id="GO:0005737">
    <property type="term" value="C:cytoplasm"/>
    <property type="evidence" value="ECO:0007669"/>
    <property type="project" value="TreeGrafter"/>
</dbReference>
<dbReference type="Pfam" id="PF14739">
    <property type="entry name" value="DUF4472"/>
    <property type="match status" value="1"/>
</dbReference>
<dbReference type="PANTHER" id="PTHR22106:SF5">
    <property type="entry name" value="COILED-COIL DOMAIN-CONTAINING PROTEIN 78"/>
    <property type="match status" value="1"/>
</dbReference>
<dbReference type="SMART" id="SM00129">
    <property type="entry name" value="KISc"/>
    <property type="match status" value="1"/>
</dbReference>
<keyword evidence="6" id="KW-1185">Reference proteome</keyword>
<dbReference type="InterPro" id="IPR029329">
    <property type="entry name" value="DUF4472"/>
</dbReference>
<dbReference type="GO" id="GO:0008017">
    <property type="term" value="F:microtubule binding"/>
    <property type="evidence" value="ECO:0007669"/>
    <property type="project" value="InterPro"/>
</dbReference>
<dbReference type="InterPro" id="IPR039873">
    <property type="entry name" value="CCDC78"/>
</dbReference>
<feature type="binding site" evidence="3">
    <location>
        <begin position="75"/>
        <end position="82"/>
    </location>
    <ligand>
        <name>ATP</name>
        <dbReference type="ChEBI" id="CHEBI:30616"/>
    </ligand>
</feature>
<dbReference type="SUPFAM" id="SSF52540">
    <property type="entry name" value="P-loop containing nucleoside triphosphate hydrolases"/>
    <property type="match status" value="1"/>
</dbReference>
<sequence length="908" mass="104024">MNIDVYARVRPSGRGEGPPSLQIDSQNRVVSGGSHFTFQTLFRQSDTHYDVYKRIVDPLLEMMVDGLNVCLVIFGESGSGKSSTVAGESMGKSGIVPILIDHLFMKLAQGDGYNYENRGSASVTLQIYEIYNELIKDLNQITTASHDFLELEENAERGIFPKRGQSVPVGSASDAAAVFRQAWSRRTDSHTDFGPAKNFTSVIIRFELSMYTNSNPLPNKTTFTIVDLPGAEKLTEDVSSLRLREGPSLSKAIHAFTNVVSSLASQPMPNRVINYAESKLTQLLREELGGSCRTCVLSCLKPHTDPDILTTVVRTSAQLAQVRNFPVLNDYTTQHLITQYRARIINLQQHLGFSAAMANPSQVTDIKDELRRLQTENLQLRDKNERLHLKMEQIQGRFGTLADTKTDLSAQLLMTEEEKLKVSKTLVEMQIENNKLREEAEAAKFELTNKILTLEHDLMELEMERDRQAKAARNAQDKLAELEKDRKELADEYVALKTNYLTLSKEHEKEAARNEELSMELLNLVNTKAALIRQMQQSHLADDNDPNMEVDRIRNVVSRLSNRRMKPEELLAGEEDRLVVERNLFGKQKMYQNQLDKMKSQYEEEHGKMEGQFTSLKRELQDARNEVREKQMKISELNAQLITLKSLKDQMESDNNRLQHKMKDQNAEYRARLVKYVEDIAEYVDQGSGVPDQRKTEEQMQQFVNNMLKDIKKGFKAREEQLSQAAKASRRQTDHVVHKYEQVLIAYRQLRQQVQSRGIADLDLGPDETNLRMTDAEIHSANQKEIFRLKEELSTLQHKLEMYKVGVPVKGDSKKNISFADTNDKEHWASLRKQLRDFTMNTQQELEGERAQLLSKNHALEEQLKECQDYIDKHLVRYKQEIVRLRKLLGVKEDGNIANSSPLAFYKK</sequence>
<dbReference type="PROSITE" id="PS50067">
    <property type="entry name" value="KINESIN_MOTOR_2"/>
    <property type="match status" value="1"/>
</dbReference>
<dbReference type="Gene3D" id="3.40.850.10">
    <property type="entry name" value="Kinesin motor domain"/>
    <property type="match status" value="1"/>
</dbReference>
<feature type="coiled-coil region" evidence="4">
    <location>
        <begin position="599"/>
        <end position="668"/>
    </location>
</feature>
<dbReference type="InterPro" id="IPR001752">
    <property type="entry name" value="Kinesin_motor_dom"/>
</dbReference>
<dbReference type="STRING" id="7574.A0A1S3ILZ5"/>
<dbReference type="KEGG" id="lak:106165026"/>
<feature type="domain" description="Kinesin motor" evidence="5">
    <location>
        <begin position="2"/>
        <end position="322"/>
    </location>
</feature>
<dbReference type="PANTHER" id="PTHR22106">
    <property type="entry name" value="COILED-COIL DOMAIN-CONTAINING PROTEIN 78"/>
    <property type="match status" value="1"/>
</dbReference>
<keyword evidence="1 3" id="KW-0547">Nucleotide-binding</keyword>
<feature type="coiled-coil region" evidence="4">
    <location>
        <begin position="363"/>
        <end position="534"/>
    </location>
</feature>
<protein>
    <submittedName>
        <fullName evidence="7">Coiled-coil domain-containing protein 78 isoform X1</fullName>
    </submittedName>
</protein>
<keyword evidence="2 3" id="KW-0067">ATP-binding</keyword>
<proteinExistence type="inferred from homology"/>
<dbReference type="RefSeq" id="XP_013398549.1">
    <property type="nucleotide sequence ID" value="XM_013543095.1"/>
</dbReference>
<evidence type="ECO:0000259" key="5">
    <source>
        <dbReference type="PROSITE" id="PS50067"/>
    </source>
</evidence>
<organism evidence="6 7">
    <name type="scientific">Lingula anatina</name>
    <name type="common">Brachiopod</name>
    <name type="synonym">Lingula unguis</name>
    <dbReference type="NCBI Taxonomy" id="7574"/>
    <lineage>
        <taxon>Eukaryota</taxon>
        <taxon>Metazoa</taxon>
        <taxon>Spiralia</taxon>
        <taxon>Lophotrochozoa</taxon>
        <taxon>Brachiopoda</taxon>
        <taxon>Linguliformea</taxon>
        <taxon>Lingulata</taxon>
        <taxon>Lingulida</taxon>
        <taxon>Linguloidea</taxon>
        <taxon>Lingulidae</taxon>
        <taxon>Lingula</taxon>
    </lineage>
</organism>
<dbReference type="Pfam" id="PF00225">
    <property type="entry name" value="Kinesin"/>
    <property type="match status" value="1"/>
</dbReference>
<dbReference type="OrthoDB" id="2113965at2759"/>
<dbReference type="InterPro" id="IPR036961">
    <property type="entry name" value="Kinesin_motor_dom_sf"/>
</dbReference>
<comment type="similarity">
    <text evidence="3">Belongs to the TRAFAC class myosin-kinesin ATPase superfamily. Kinesin family.</text>
</comment>
<dbReference type="InterPro" id="IPR027417">
    <property type="entry name" value="P-loop_NTPase"/>
</dbReference>
<name>A0A1S3ILZ5_LINAN</name>
<gene>
    <name evidence="7" type="primary">LOC106165026</name>
</gene>
<evidence type="ECO:0000256" key="4">
    <source>
        <dbReference type="SAM" id="Coils"/>
    </source>
</evidence>
<dbReference type="InParanoid" id="A0A1S3ILZ5"/>
<evidence type="ECO:0000256" key="3">
    <source>
        <dbReference type="PROSITE-ProRule" id="PRU00283"/>
    </source>
</evidence>
<dbReference type="PRINTS" id="PR00380">
    <property type="entry name" value="KINESINHEAVY"/>
</dbReference>
<accession>A0A1S3ILZ5</accession>
<evidence type="ECO:0000256" key="1">
    <source>
        <dbReference type="ARBA" id="ARBA00022741"/>
    </source>
</evidence>